<feature type="transmembrane region" description="Helical" evidence="6">
    <location>
        <begin position="31"/>
        <end position="49"/>
    </location>
</feature>
<dbReference type="PANTHER" id="PTHR32322">
    <property type="entry name" value="INNER MEMBRANE TRANSPORTER"/>
    <property type="match status" value="1"/>
</dbReference>
<reference evidence="8 9" key="1">
    <citation type="journal article" date="2023" name="Antonie Van Leeuwenhoek">
        <title>Mesoterricola silvestris gen. nov., sp. nov., Mesoterricola sediminis sp. nov., Geothrix oryzae sp. nov., Geothrix edaphica sp. nov., Geothrix rubra sp. nov., and Geothrix limicola sp. nov., six novel members of Acidobacteriota isolated from soils.</title>
        <authorList>
            <person name="Itoh H."/>
            <person name="Sugisawa Y."/>
            <person name="Mise K."/>
            <person name="Xu Z."/>
            <person name="Kuniyasu M."/>
            <person name="Ushijima N."/>
            <person name="Kawano K."/>
            <person name="Kobayashi E."/>
            <person name="Shiratori Y."/>
            <person name="Masuda Y."/>
            <person name="Senoo K."/>
        </authorList>
    </citation>
    <scope>NUCLEOTIDE SEQUENCE [LARGE SCALE GENOMIC DNA]</scope>
    <source>
        <strain evidence="8 9">Red804</strain>
    </source>
</reference>
<feature type="transmembrane region" description="Helical" evidence="6">
    <location>
        <begin position="205"/>
        <end position="227"/>
    </location>
</feature>
<feature type="domain" description="EamA" evidence="7">
    <location>
        <begin position="5"/>
        <end position="132"/>
    </location>
</feature>
<protein>
    <submittedName>
        <fullName evidence="8">Drug/metabolite exporter YedA</fullName>
    </submittedName>
</protein>
<comment type="similarity">
    <text evidence="2">Belongs to the EamA transporter family.</text>
</comment>
<evidence type="ECO:0000256" key="5">
    <source>
        <dbReference type="ARBA" id="ARBA00023136"/>
    </source>
</evidence>
<feature type="transmembrane region" description="Helical" evidence="6">
    <location>
        <begin position="172"/>
        <end position="193"/>
    </location>
</feature>
<sequence length="293" mass="30554">MLAWIAYLTVAIVWGSTYMAIAMGVESFTPYGMVAARFTVAAVLALGLGRLRREPWPPKREWIHIAVVGALLLGGSNPLVSWAELYVSSGLVAVMGALVPLWLAVFSATKEPLGPKGWAGLALGLAGVAVLVWPSGGVRIHTGGLIAMVAAPLIWSWGTLHGKRHIHGGGLLTNVGLQMATAALIGLLVAPLTGGLLRAPLTHRALLAVLYLALFGSVLAFSAYIYLAKAWPPAKMGTYAYLNPLVAVLLGSLILHEAFGPREILGMAVILAAVALVQLRPKAAASAPEGADV</sequence>
<evidence type="ECO:0000259" key="7">
    <source>
        <dbReference type="Pfam" id="PF00892"/>
    </source>
</evidence>
<keyword evidence="4 6" id="KW-1133">Transmembrane helix</keyword>
<keyword evidence="3 6" id="KW-0812">Transmembrane</keyword>
<feature type="transmembrane region" description="Helical" evidence="6">
    <location>
        <begin position="239"/>
        <end position="258"/>
    </location>
</feature>
<organism evidence="8 9">
    <name type="scientific">Geothrix limicola</name>
    <dbReference type="NCBI Taxonomy" id="2927978"/>
    <lineage>
        <taxon>Bacteria</taxon>
        <taxon>Pseudomonadati</taxon>
        <taxon>Acidobacteriota</taxon>
        <taxon>Holophagae</taxon>
        <taxon>Holophagales</taxon>
        <taxon>Holophagaceae</taxon>
        <taxon>Geothrix</taxon>
    </lineage>
</organism>
<evidence type="ECO:0000313" key="9">
    <source>
        <dbReference type="Proteomes" id="UP001165069"/>
    </source>
</evidence>
<feature type="transmembrane region" description="Helical" evidence="6">
    <location>
        <begin position="117"/>
        <end position="134"/>
    </location>
</feature>
<keyword evidence="9" id="KW-1185">Reference proteome</keyword>
<accession>A0ABQ5QG02</accession>
<feature type="transmembrane region" description="Helical" evidence="6">
    <location>
        <begin position="140"/>
        <end position="160"/>
    </location>
</feature>
<feature type="domain" description="EamA" evidence="7">
    <location>
        <begin position="144"/>
        <end position="277"/>
    </location>
</feature>
<evidence type="ECO:0000256" key="6">
    <source>
        <dbReference type="SAM" id="Phobius"/>
    </source>
</evidence>
<proteinExistence type="inferred from homology"/>
<comment type="caution">
    <text evidence="8">The sequence shown here is derived from an EMBL/GenBank/DDBJ whole genome shotgun (WGS) entry which is preliminary data.</text>
</comment>
<dbReference type="InterPro" id="IPR000620">
    <property type="entry name" value="EamA_dom"/>
</dbReference>
<feature type="transmembrane region" description="Helical" evidence="6">
    <location>
        <begin position="86"/>
        <end position="105"/>
    </location>
</feature>
<evidence type="ECO:0000256" key="2">
    <source>
        <dbReference type="ARBA" id="ARBA00007362"/>
    </source>
</evidence>
<dbReference type="InterPro" id="IPR037185">
    <property type="entry name" value="EmrE-like"/>
</dbReference>
<dbReference type="InterPro" id="IPR050638">
    <property type="entry name" value="AA-Vitamin_Transporters"/>
</dbReference>
<evidence type="ECO:0000256" key="4">
    <source>
        <dbReference type="ARBA" id="ARBA00022989"/>
    </source>
</evidence>
<dbReference type="Proteomes" id="UP001165069">
    <property type="component" value="Unassembled WGS sequence"/>
</dbReference>
<evidence type="ECO:0000256" key="3">
    <source>
        <dbReference type="ARBA" id="ARBA00022692"/>
    </source>
</evidence>
<name>A0ABQ5QG02_9BACT</name>
<dbReference type="PANTHER" id="PTHR32322:SF2">
    <property type="entry name" value="EAMA DOMAIN-CONTAINING PROTEIN"/>
    <property type="match status" value="1"/>
</dbReference>
<gene>
    <name evidence="8" type="ORF">GETHLI_20890</name>
</gene>
<dbReference type="EMBL" id="BSDE01000003">
    <property type="protein sequence ID" value="GLH73587.1"/>
    <property type="molecule type" value="Genomic_DNA"/>
</dbReference>
<evidence type="ECO:0000313" key="8">
    <source>
        <dbReference type="EMBL" id="GLH73587.1"/>
    </source>
</evidence>
<dbReference type="SUPFAM" id="SSF103481">
    <property type="entry name" value="Multidrug resistance efflux transporter EmrE"/>
    <property type="match status" value="2"/>
</dbReference>
<dbReference type="RefSeq" id="WP_285574936.1">
    <property type="nucleotide sequence ID" value="NZ_BSDE01000003.1"/>
</dbReference>
<keyword evidence="5 6" id="KW-0472">Membrane</keyword>
<dbReference type="Gene3D" id="1.10.3730.20">
    <property type="match status" value="1"/>
</dbReference>
<feature type="transmembrane region" description="Helical" evidence="6">
    <location>
        <begin position="5"/>
        <end position="25"/>
    </location>
</feature>
<comment type="subcellular location">
    <subcellularLocation>
        <location evidence="1">Membrane</location>
        <topology evidence="1">Multi-pass membrane protein</topology>
    </subcellularLocation>
</comment>
<dbReference type="Pfam" id="PF00892">
    <property type="entry name" value="EamA"/>
    <property type="match status" value="2"/>
</dbReference>
<evidence type="ECO:0000256" key="1">
    <source>
        <dbReference type="ARBA" id="ARBA00004141"/>
    </source>
</evidence>